<accession>A0A4R4X132</accession>
<sequence length="158" mass="16519">MRHLGWVVRMAVAIVVTAAGVSAAVPASGATPRDGYVELLVTESFDAGSGTFQASGRRLCPSGTTALLSQEVTERRNMFTFEVDKVFNCDDGSGTFVVHILARWSPCDPADRGTWSVVSGTGAYANLSGHGQLVGTYYPGPCDEAVGIVDAMRGMVAG</sequence>
<dbReference type="RefSeq" id="WP_132321326.1">
    <property type="nucleotide sequence ID" value="NZ_SMKR01000069.1"/>
</dbReference>
<proteinExistence type="predicted"/>
<feature type="signal peptide" evidence="1">
    <location>
        <begin position="1"/>
        <end position="23"/>
    </location>
</feature>
<protein>
    <recommendedName>
        <fullName evidence="4">Lipoprotein</fullName>
    </recommendedName>
</protein>
<evidence type="ECO:0000313" key="3">
    <source>
        <dbReference type="Proteomes" id="UP000295172"/>
    </source>
</evidence>
<name>A0A4R4X132_9ACTN</name>
<keyword evidence="3" id="KW-1185">Reference proteome</keyword>
<reference evidence="2 3" key="1">
    <citation type="submission" date="2019-02" db="EMBL/GenBank/DDBJ databases">
        <title>Draft genome sequences of novel Actinobacteria.</title>
        <authorList>
            <person name="Sahin N."/>
            <person name="Ay H."/>
            <person name="Saygin H."/>
        </authorList>
    </citation>
    <scope>NUCLEOTIDE SEQUENCE [LARGE SCALE GENOMIC DNA]</scope>
    <source>
        <strain evidence="2 3">16K104</strain>
    </source>
</reference>
<feature type="chain" id="PRO_5039376637" description="Lipoprotein" evidence="1">
    <location>
        <begin position="24"/>
        <end position="158"/>
    </location>
</feature>
<gene>
    <name evidence="2" type="ORF">E1218_17320</name>
</gene>
<keyword evidence="1" id="KW-0732">Signal</keyword>
<dbReference type="EMBL" id="SMKR01000069">
    <property type="protein sequence ID" value="TDD23795.1"/>
    <property type="molecule type" value="Genomic_DNA"/>
</dbReference>
<evidence type="ECO:0000256" key="1">
    <source>
        <dbReference type="SAM" id="SignalP"/>
    </source>
</evidence>
<dbReference type="Proteomes" id="UP000295172">
    <property type="component" value="Unassembled WGS sequence"/>
</dbReference>
<organism evidence="2 3">
    <name type="scientific">Kribbella turkmenica</name>
    <dbReference type="NCBI Taxonomy" id="2530375"/>
    <lineage>
        <taxon>Bacteria</taxon>
        <taxon>Bacillati</taxon>
        <taxon>Actinomycetota</taxon>
        <taxon>Actinomycetes</taxon>
        <taxon>Propionibacteriales</taxon>
        <taxon>Kribbellaceae</taxon>
        <taxon>Kribbella</taxon>
    </lineage>
</organism>
<evidence type="ECO:0000313" key="2">
    <source>
        <dbReference type="EMBL" id="TDD23795.1"/>
    </source>
</evidence>
<dbReference type="AlphaFoldDB" id="A0A4R4X132"/>
<dbReference type="OrthoDB" id="5195918at2"/>
<evidence type="ECO:0008006" key="4">
    <source>
        <dbReference type="Google" id="ProtNLM"/>
    </source>
</evidence>
<comment type="caution">
    <text evidence="2">The sequence shown here is derived from an EMBL/GenBank/DDBJ whole genome shotgun (WGS) entry which is preliminary data.</text>
</comment>